<protein>
    <submittedName>
        <fullName evidence="2">Uncharacterized protein</fullName>
    </submittedName>
</protein>
<proteinExistence type="predicted"/>
<dbReference type="EMBL" id="CADCUI010000031">
    <property type="protein sequence ID" value="CAA9347545.1"/>
    <property type="molecule type" value="Genomic_DNA"/>
</dbReference>
<feature type="non-terminal residue" evidence="2">
    <location>
        <position position="1"/>
    </location>
</feature>
<gene>
    <name evidence="2" type="ORF">AVDCRST_MAG34-1346</name>
</gene>
<dbReference type="AlphaFoldDB" id="A0A6J4M150"/>
<feature type="region of interest" description="Disordered" evidence="1">
    <location>
        <begin position="45"/>
        <end position="79"/>
    </location>
</feature>
<evidence type="ECO:0000313" key="2">
    <source>
        <dbReference type="EMBL" id="CAA9347545.1"/>
    </source>
</evidence>
<feature type="non-terminal residue" evidence="2">
    <location>
        <position position="79"/>
    </location>
</feature>
<accession>A0A6J4M150</accession>
<reference evidence="2" key="1">
    <citation type="submission" date="2020-02" db="EMBL/GenBank/DDBJ databases">
        <authorList>
            <person name="Meier V. D."/>
        </authorList>
    </citation>
    <scope>NUCLEOTIDE SEQUENCE</scope>
    <source>
        <strain evidence="2">AVDCRST_MAG34</strain>
    </source>
</reference>
<evidence type="ECO:0000256" key="1">
    <source>
        <dbReference type="SAM" id="MobiDB-lite"/>
    </source>
</evidence>
<feature type="compositionally biased region" description="Basic and acidic residues" evidence="1">
    <location>
        <begin position="61"/>
        <end position="70"/>
    </location>
</feature>
<organism evidence="2">
    <name type="scientific">uncultured Nocardioidaceae bacterium</name>
    <dbReference type="NCBI Taxonomy" id="253824"/>
    <lineage>
        <taxon>Bacteria</taxon>
        <taxon>Bacillati</taxon>
        <taxon>Actinomycetota</taxon>
        <taxon>Actinomycetes</taxon>
        <taxon>Propionibacteriales</taxon>
        <taxon>Nocardioidaceae</taxon>
        <taxon>environmental samples</taxon>
    </lineage>
</organism>
<sequence length="79" mass="8523">VPAAAGGSRSRHTAHPLRAGGDVLGLCSGCARGVVREWWVYIPMPQQSPKNERVRGGTPEDGSHCRHPSEPGRWPKNTV</sequence>
<name>A0A6J4M150_9ACTN</name>